<reference evidence="1" key="1">
    <citation type="journal article" date="2014" name="Nat. Commun.">
        <title>Multiple recent horizontal transfers of a large genomic region in cheese making fungi.</title>
        <authorList>
            <person name="Cheeseman K."/>
            <person name="Ropars J."/>
            <person name="Renault P."/>
            <person name="Dupont J."/>
            <person name="Gouzy J."/>
            <person name="Branca A."/>
            <person name="Abraham A.L."/>
            <person name="Ceppi M."/>
            <person name="Conseiller E."/>
            <person name="Debuchy R."/>
            <person name="Malagnac F."/>
            <person name="Goarin A."/>
            <person name="Silar P."/>
            <person name="Lacoste S."/>
            <person name="Sallet E."/>
            <person name="Bensimon A."/>
            <person name="Giraud T."/>
            <person name="Brygoo Y."/>
        </authorList>
    </citation>
    <scope>NUCLEOTIDE SEQUENCE [LARGE SCALE GENOMIC DNA]</scope>
    <source>
        <strain evidence="1">FM164</strain>
    </source>
</reference>
<evidence type="ECO:0000313" key="2">
    <source>
        <dbReference type="Proteomes" id="UP000030686"/>
    </source>
</evidence>
<name>W6Q244_PENRF</name>
<dbReference type="AlphaFoldDB" id="W6Q244"/>
<dbReference type="EMBL" id="HG792016">
    <property type="protein sequence ID" value="CDM30066.1"/>
    <property type="molecule type" value="Genomic_DNA"/>
</dbReference>
<dbReference type="Proteomes" id="UP000030686">
    <property type="component" value="Unassembled WGS sequence"/>
</dbReference>
<accession>W6Q244</accession>
<sequence length="363" mass="42203">MQSPQLSQLADEMTYIIPSKLMRPKSNPFTNDSQLKDISPTIFRPATPNEVCFASHLNRYMHHPWGVVDYYIYLLHIESGRNKLRRKKECYLLETTGFTQVTLHDEPVLNNLPTHTNPTVIFVSLPVPDMQNEFSNARLVLGFDLQSDRLQGYFFEPEAPIENYEDLWKVWNQGEGELVIDVPVDRFLAIVRYTMEHQIEILEIGVLHHYGLITREFQAGLDMVVTLQFLQFVDDFAELLAEEPDELRELYTPFQDELRELLATGSRDTWFAVRDGLNMEQYRQKQLKKVVASGLFHGQNMFVLRDESEGTENDEPRPVKIVPGHSHQWSRLKLRIQILVSATLIICLCSIFERDRVLCVGMF</sequence>
<evidence type="ECO:0000313" key="1">
    <source>
        <dbReference type="EMBL" id="CDM30066.1"/>
    </source>
</evidence>
<dbReference type="STRING" id="1365484.W6Q244"/>
<gene>
    <name evidence="1" type="ORF">PROQFM164_S02g000215</name>
</gene>
<organism evidence="1 2">
    <name type="scientific">Penicillium roqueforti (strain FM164)</name>
    <dbReference type="NCBI Taxonomy" id="1365484"/>
    <lineage>
        <taxon>Eukaryota</taxon>
        <taxon>Fungi</taxon>
        <taxon>Dikarya</taxon>
        <taxon>Ascomycota</taxon>
        <taxon>Pezizomycotina</taxon>
        <taxon>Eurotiomycetes</taxon>
        <taxon>Eurotiomycetidae</taxon>
        <taxon>Eurotiales</taxon>
        <taxon>Aspergillaceae</taxon>
        <taxon>Penicillium</taxon>
    </lineage>
</organism>
<dbReference type="OMA" id="MRHPWGV"/>
<protein>
    <submittedName>
        <fullName evidence="1">Genomic scaffold, ProqFM164S02</fullName>
    </submittedName>
</protein>
<dbReference type="OrthoDB" id="4363600at2759"/>
<keyword evidence="2" id="KW-1185">Reference proteome</keyword>
<proteinExistence type="predicted"/>